<dbReference type="InterPro" id="IPR051152">
    <property type="entry name" value="C.elegans_Orphan_NR"/>
</dbReference>
<dbReference type="Pfam" id="PF00105">
    <property type="entry name" value="zf-C4"/>
    <property type="match status" value="1"/>
</dbReference>
<dbReference type="SMART" id="SM00430">
    <property type="entry name" value="HOLI"/>
    <property type="match status" value="1"/>
</dbReference>
<dbReference type="SMART" id="SM00399">
    <property type="entry name" value="ZnF_C4"/>
    <property type="match status" value="1"/>
</dbReference>
<dbReference type="Proteomes" id="UP000230233">
    <property type="component" value="Chromosome V"/>
</dbReference>
<accession>A0A2G5TRS6</accession>
<evidence type="ECO:0000256" key="9">
    <source>
        <dbReference type="ARBA" id="ARBA00023170"/>
    </source>
</evidence>
<evidence type="ECO:0008006" key="16">
    <source>
        <dbReference type="Google" id="ProtNLM"/>
    </source>
</evidence>
<dbReference type="PANTHER" id="PTHR45680">
    <property type="entry name" value="NUCLEAR HORMONE RECEPTOR FAMILY"/>
    <property type="match status" value="1"/>
</dbReference>
<evidence type="ECO:0000256" key="3">
    <source>
        <dbReference type="ARBA" id="ARBA00022723"/>
    </source>
</evidence>
<dbReference type="GO" id="GO:0005634">
    <property type="term" value="C:nucleus"/>
    <property type="evidence" value="ECO:0007669"/>
    <property type="project" value="UniProtKB-SubCell"/>
</dbReference>
<dbReference type="GO" id="GO:0008270">
    <property type="term" value="F:zinc ion binding"/>
    <property type="evidence" value="ECO:0007669"/>
    <property type="project" value="UniProtKB-KW"/>
</dbReference>
<evidence type="ECO:0000256" key="2">
    <source>
        <dbReference type="ARBA" id="ARBA00005993"/>
    </source>
</evidence>
<evidence type="ECO:0000313" key="15">
    <source>
        <dbReference type="Proteomes" id="UP000230233"/>
    </source>
</evidence>
<dbReference type="CDD" id="cd06960">
    <property type="entry name" value="NR_DBD_HNF4A"/>
    <property type="match status" value="1"/>
</dbReference>
<keyword evidence="10 11" id="KW-0539">Nucleus</keyword>
<dbReference type="Gene3D" id="3.30.50.10">
    <property type="entry name" value="Erythroid Transcription Factor GATA-1, subunit A"/>
    <property type="match status" value="1"/>
</dbReference>
<dbReference type="EMBL" id="PDUG01000005">
    <property type="protein sequence ID" value="PIC30017.1"/>
    <property type="molecule type" value="Genomic_DNA"/>
</dbReference>
<evidence type="ECO:0000256" key="10">
    <source>
        <dbReference type="ARBA" id="ARBA00023242"/>
    </source>
</evidence>
<feature type="domain" description="Nuclear receptor" evidence="12">
    <location>
        <begin position="8"/>
        <end position="85"/>
    </location>
</feature>
<keyword evidence="15" id="KW-1185">Reference proteome</keyword>
<dbReference type="PROSITE" id="PS51030">
    <property type="entry name" value="NUCLEAR_REC_DBD_2"/>
    <property type="match status" value="1"/>
</dbReference>
<gene>
    <name evidence="14" type="primary">Cnig_chr_V.g21402</name>
    <name evidence="14" type="ORF">B9Z55_021402</name>
</gene>
<dbReference type="STRING" id="1611254.A0A2G5TRS6"/>
<dbReference type="PROSITE" id="PS51843">
    <property type="entry name" value="NR_LBD"/>
    <property type="match status" value="1"/>
</dbReference>
<sequence>MKMLKIPESPCHVCGSESNGMYHYGAQVCRACAAFFRRALTSPYPKKCRMNQKCDFLTKNGYFKCKFCRLKKCYDVGMSSENFQLNRDVHNTAYRIPETVGTFLSRSNLIIFSAQNSDSVKSVINLENLIEKAMEIMKQGPESPIFIKNSLEKLSFSLGPILKTNQNINSPNYGRIYGMDQSMAQIEHEILTVTKWLTHFDVFLELAPKLQIQIFQACWNLWWKLERLATTAMEIRRNEIMKKMKRNSLLYKFDKTRIDVSWLTRYTLEELKFFLDLPTEFYLDDLTIEMLDLDPSDIELSFMLSQLCFHYVGKRFQGEILKIAEKFQEILANDLHDYYVNEMSNPYYMKRLAKMMRINNMIQLEAYKNRSRTELAYVFDIFNVEISHPEIFRDY</sequence>
<name>A0A2G5TRS6_9PELO</name>
<dbReference type="PRINTS" id="PR00047">
    <property type="entry name" value="STROIDFINGER"/>
</dbReference>
<dbReference type="InterPro" id="IPR035500">
    <property type="entry name" value="NHR-like_dom_sf"/>
</dbReference>
<dbReference type="Gene3D" id="1.10.565.10">
    <property type="entry name" value="Retinoid X Receptor"/>
    <property type="match status" value="1"/>
</dbReference>
<evidence type="ECO:0000256" key="1">
    <source>
        <dbReference type="ARBA" id="ARBA00004123"/>
    </source>
</evidence>
<evidence type="ECO:0000259" key="13">
    <source>
        <dbReference type="PROSITE" id="PS51843"/>
    </source>
</evidence>
<keyword evidence="9 11" id="KW-0675">Receptor</keyword>
<dbReference type="InterPro" id="IPR013088">
    <property type="entry name" value="Znf_NHR/GATA"/>
</dbReference>
<evidence type="ECO:0000256" key="4">
    <source>
        <dbReference type="ARBA" id="ARBA00022771"/>
    </source>
</evidence>
<comment type="subcellular location">
    <subcellularLocation>
        <location evidence="1 11">Nucleus</location>
    </subcellularLocation>
</comment>
<keyword evidence="6 11" id="KW-0805">Transcription regulation</keyword>
<protein>
    <recommendedName>
        <fullName evidence="16">Nuclear receptor domain-containing protein</fullName>
    </recommendedName>
</protein>
<dbReference type="PANTHER" id="PTHR45680:SF12">
    <property type="entry name" value="NUCLEAR HORMONE RECEPTOR FAMILY-RELATED"/>
    <property type="match status" value="1"/>
</dbReference>
<dbReference type="SUPFAM" id="SSF57716">
    <property type="entry name" value="Glucocorticoid receptor-like (DNA-binding domain)"/>
    <property type="match status" value="1"/>
</dbReference>
<evidence type="ECO:0000256" key="7">
    <source>
        <dbReference type="ARBA" id="ARBA00023125"/>
    </source>
</evidence>
<evidence type="ECO:0000256" key="11">
    <source>
        <dbReference type="RuleBase" id="RU004334"/>
    </source>
</evidence>
<dbReference type="GO" id="GO:0003700">
    <property type="term" value="F:DNA-binding transcription factor activity"/>
    <property type="evidence" value="ECO:0007669"/>
    <property type="project" value="InterPro"/>
</dbReference>
<dbReference type="AlphaFoldDB" id="A0A2G5TRS6"/>
<reference evidence="15" key="1">
    <citation type="submission" date="2017-10" db="EMBL/GenBank/DDBJ databases">
        <title>Rapid genome shrinkage in a self-fertile nematode reveals novel sperm competition proteins.</title>
        <authorList>
            <person name="Yin D."/>
            <person name="Schwarz E.M."/>
            <person name="Thomas C.G."/>
            <person name="Felde R.L."/>
            <person name="Korf I.F."/>
            <person name="Cutter A.D."/>
            <person name="Schartner C.M."/>
            <person name="Ralston E.J."/>
            <person name="Meyer B.J."/>
            <person name="Haag E.S."/>
        </authorList>
    </citation>
    <scope>NUCLEOTIDE SEQUENCE [LARGE SCALE GENOMIC DNA]</scope>
    <source>
        <strain evidence="15">JU1422</strain>
    </source>
</reference>
<dbReference type="InterPro" id="IPR001628">
    <property type="entry name" value="Znf_hrmn_rcpt"/>
</dbReference>
<dbReference type="InterPro" id="IPR000536">
    <property type="entry name" value="Nucl_hrmn_rcpt_lig-bd"/>
</dbReference>
<dbReference type="GO" id="GO:0000978">
    <property type="term" value="F:RNA polymerase II cis-regulatory region sequence-specific DNA binding"/>
    <property type="evidence" value="ECO:0007669"/>
    <property type="project" value="InterPro"/>
</dbReference>
<dbReference type="OrthoDB" id="5789759at2759"/>
<comment type="caution">
    <text evidence="14">The sequence shown here is derived from an EMBL/GenBank/DDBJ whole genome shotgun (WGS) entry which is preliminary data.</text>
</comment>
<evidence type="ECO:0000259" key="12">
    <source>
        <dbReference type="PROSITE" id="PS51030"/>
    </source>
</evidence>
<keyword evidence="8 11" id="KW-0804">Transcription</keyword>
<evidence type="ECO:0000256" key="6">
    <source>
        <dbReference type="ARBA" id="ARBA00023015"/>
    </source>
</evidence>
<comment type="similarity">
    <text evidence="2 11">Belongs to the nuclear hormone receptor family.</text>
</comment>
<organism evidence="14 15">
    <name type="scientific">Caenorhabditis nigoni</name>
    <dbReference type="NCBI Taxonomy" id="1611254"/>
    <lineage>
        <taxon>Eukaryota</taxon>
        <taxon>Metazoa</taxon>
        <taxon>Ecdysozoa</taxon>
        <taxon>Nematoda</taxon>
        <taxon>Chromadorea</taxon>
        <taxon>Rhabditida</taxon>
        <taxon>Rhabditina</taxon>
        <taxon>Rhabditomorpha</taxon>
        <taxon>Rhabditoidea</taxon>
        <taxon>Rhabditidae</taxon>
        <taxon>Peloderinae</taxon>
        <taxon>Caenorhabditis</taxon>
    </lineage>
</organism>
<dbReference type="InterPro" id="IPR049636">
    <property type="entry name" value="HNF4-like_DBD"/>
</dbReference>
<dbReference type="SUPFAM" id="SSF48508">
    <property type="entry name" value="Nuclear receptor ligand-binding domain"/>
    <property type="match status" value="1"/>
</dbReference>
<evidence type="ECO:0000256" key="8">
    <source>
        <dbReference type="ARBA" id="ARBA00023163"/>
    </source>
</evidence>
<keyword evidence="3 11" id="KW-0479">Metal-binding</keyword>
<dbReference type="Pfam" id="PF00104">
    <property type="entry name" value="Hormone_recep"/>
    <property type="match status" value="1"/>
</dbReference>
<feature type="domain" description="NR LBD" evidence="13">
    <location>
        <begin position="142"/>
        <end position="395"/>
    </location>
</feature>
<proteinExistence type="inferred from homology"/>
<evidence type="ECO:0000313" key="14">
    <source>
        <dbReference type="EMBL" id="PIC30017.1"/>
    </source>
</evidence>
<keyword evidence="7 11" id="KW-0238">DNA-binding</keyword>
<evidence type="ECO:0000256" key="5">
    <source>
        <dbReference type="ARBA" id="ARBA00022833"/>
    </source>
</evidence>
<keyword evidence="4 11" id="KW-0863">Zinc-finger</keyword>
<keyword evidence="5 11" id="KW-0862">Zinc</keyword>
<dbReference type="PROSITE" id="PS00031">
    <property type="entry name" value="NUCLEAR_REC_DBD_1"/>
    <property type="match status" value="1"/>
</dbReference>